<organism evidence="12">
    <name type="scientific">Thrips palmi</name>
    <name type="common">Melon thrips</name>
    <dbReference type="NCBI Taxonomy" id="161013"/>
    <lineage>
        <taxon>Eukaryota</taxon>
        <taxon>Metazoa</taxon>
        <taxon>Ecdysozoa</taxon>
        <taxon>Arthropoda</taxon>
        <taxon>Hexapoda</taxon>
        <taxon>Insecta</taxon>
        <taxon>Pterygota</taxon>
        <taxon>Neoptera</taxon>
        <taxon>Paraneoptera</taxon>
        <taxon>Thysanoptera</taxon>
        <taxon>Terebrantia</taxon>
        <taxon>Thripoidea</taxon>
        <taxon>Thripidae</taxon>
        <taxon>Thrips</taxon>
    </lineage>
</organism>
<proteinExistence type="inferred from homology"/>
<sequence length="271" mass="31506">MGFIEDVNWLLAEKSDPRCKDWLFMNTLNWPLGLCALYLFIVLVAGPRYMKNRPAYKLDTFIFYYNIYQVLACTILFWKVLTTGWTTTYSLGCQPVDYSDNPEAVKMLELVWWTTLLKLSEFIETVVFVLRKKDRQISFLHVYHHVSTFLLCWVGCKFIGGGMATFPIMPNSLVHIIMYTYYLLSINKNSTVQAVINTIKPYITIMQMVQFCIIIAHAAQVYLPGCDVPTYLAHVYIPNVFLIFYLFYDFYTTNFKKNAQAPKKVKVAKAS</sequence>
<comment type="similarity">
    <text evidence="10">Belongs to the ELO family.</text>
</comment>
<dbReference type="Proteomes" id="UP000515158">
    <property type="component" value="Unplaced"/>
</dbReference>
<dbReference type="EC" id="2.3.1.199" evidence="10"/>
<keyword evidence="3 10" id="KW-0808">Transferase</keyword>
<comment type="subcellular location">
    <subcellularLocation>
        <location evidence="1">Membrane</location>
        <topology evidence="1">Multi-pass membrane protein</topology>
    </subcellularLocation>
</comment>
<evidence type="ECO:0000256" key="9">
    <source>
        <dbReference type="ARBA" id="ARBA00023160"/>
    </source>
</evidence>
<evidence type="ECO:0000256" key="10">
    <source>
        <dbReference type="RuleBase" id="RU361115"/>
    </source>
</evidence>
<evidence type="ECO:0000256" key="6">
    <source>
        <dbReference type="ARBA" id="ARBA00022989"/>
    </source>
</evidence>
<feature type="transmembrane region" description="Helical" evidence="10">
    <location>
        <begin position="231"/>
        <end position="248"/>
    </location>
</feature>
<keyword evidence="6 10" id="KW-1133">Transmembrane helix</keyword>
<evidence type="ECO:0000256" key="4">
    <source>
        <dbReference type="ARBA" id="ARBA00022692"/>
    </source>
</evidence>
<dbReference type="Pfam" id="PF01151">
    <property type="entry name" value="ELO"/>
    <property type="match status" value="1"/>
</dbReference>
<feature type="transmembrane region" description="Helical" evidence="10">
    <location>
        <begin position="166"/>
        <end position="184"/>
    </location>
</feature>
<evidence type="ECO:0000313" key="11">
    <source>
        <dbReference type="Proteomes" id="UP000515158"/>
    </source>
</evidence>
<dbReference type="GeneID" id="117648554"/>
<dbReference type="GO" id="GO:0030148">
    <property type="term" value="P:sphingolipid biosynthetic process"/>
    <property type="evidence" value="ECO:0007669"/>
    <property type="project" value="TreeGrafter"/>
</dbReference>
<dbReference type="KEGG" id="tpal:117648554"/>
<dbReference type="PANTHER" id="PTHR11157">
    <property type="entry name" value="FATTY ACID ACYL TRANSFERASE-RELATED"/>
    <property type="match status" value="1"/>
</dbReference>
<dbReference type="GO" id="GO:0019367">
    <property type="term" value="P:fatty acid elongation, saturated fatty acid"/>
    <property type="evidence" value="ECO:0007669"/>
    <property type="project" value="TreeGrafter"/>
</dbReference>
<feature type="transmembrane region" description="Helical" evidence="10">
    <location>
        <begin position="142"/>
        <end position="160"/>
    </location>
</feature>
<dbReference type="OrthoDB" id="434092at2759"/>
<dbReference type="RefSeq" id="XP_034246969.1">
    <property type="nucleotide sequence ID" value="XM_034391078.1"/>
</dbReference>
<keyword evidence="9 10" id="KW-0275">Fatty acid biosynthesis</keyword>
<evidence type="ECO:0000256" key="7">
    <source>
        <dbReference type="ARBA" id="ARBA00023098"/>
    </source>
</evidence>
<keyword evidence="5 10" id="KW-0276">Fatty acid metabolism</keyword>
<dbReference type="GO" id="GO:0034626">
    <property type="term" value="P:fatty acid elongation, polyunsaturated fatty acid"/>
    <property type="evidence" value="ECO:0007669"/>
    <property type="project" value="TreeGrafter"/>
</dbReference>
<gene>
    <name evidence="12" type="primary">LOC117648554</name>
</gene>
<keyword evidence="11" id="KW-1185">Reference proteome</keyword>
<dbReference type="InParanoid" id="A0A6P8ZR46"/>
<dbReference type="InterPro" id="IPR002076">
    <property type="entry name" value="ELO_fam"/>
</dbReference>
<feature type="transmembrane region" description="Helical" evidence="10">
    <location>
        <begin position="30"/>
        <end position="50"/>
    </location>
</feature>
<comment type="catalytic activity">
    <reaction evidence="10">
        <text>a very-long-chain acyl-CoA + malonyl-CoA + H(+) = a very-long-chain 3-oxoacyl-CoA + CO2 + CoA</text>
        <dbReference type="Rhea" id="RHEA:32727"/>
        <dbReference type="ChEBI" id="CHEBI:15378"/>
        <dbReference type="ChEBI" id="CHEBI:16526"/>
        <dbReference type="ChEBI" id="CHEBI:57287"/>
        <dbReference type="ChEBI" id="CHEBI:57384"/>
        <dbReference type="ChEBI" id="CHEBI:90725"/>
        <dbReference type="ChEBI" id="CHEBI:90736"/>
        <dbReference type="EC" id="2.3.1.199"/>
    </reaction>
</comment>
<dbReference type="GO" id="GO:0005789">
    <property type="term" value="C:endoplasmic reticulum membrane"/>
    <property type="evidence" value="ECO:0007669"/>
    <property type="project" value="TreeGrafter"/>
</dbReference>
<dbReference type="PROSITE" id="PS01188">
    <property type="entry name" value="ELO"/>
    <property type="match status" value="1"/>
</dbReference>
<protein>
    <recommendedName>
        <fullName evidence="10">Elongation of very long chain fatty acids protein</fullName>
        <ecNumber evidence="10">2.3.1.199</ecNumber>
    </recommendedName>
    <alternativeName>
        <fullName evidence="10">Very-long-chain 3-oxoacyl-CoA synthase</fullName>
    </alternativeName>
</protein>
<reference evidence="12" key="1">
    <citation type="submission" date="2025-08" db="UniProtKB">
        <authorList>
            <consortium name="RefSeq"/>
        </authorList>
    </citation>
    <scope>IDENTIFICATION</scope>
    <source>
        <tissue evidence="12">Total insect</tissue>
    </source>
</reference>
<dbReference type="AlphaFoldDB" id="A0A6P8ZR46"/>
<evidence type="ECO:0000256" key="1">
    <source>
        <dbReference type="ARBA" id="ARBA00004141"/>
    </source>
</evidence>
<evidence type="ECO:0000256" key="8">
    <source>
        <dbReference type="ARBA" id="ARBA00023136"/>
    </source>
</evidence>
<evidence type="ECO:0000256" key="2">
    <source>
        <dbReference type="ARBA" id="ARBA00022516"/>
    </source>
</evidence>
<feature type="transmembrane region" description="Helical" evidence="10">
    <location>
        <begin position="62"/>
        <end position="81"/>
    </location>
</feature>
<keyword evidence="2 10" id="KW-0444">Lipid biosynthesis</keyword>
<evidence type="ECO:0000256" key="5">
    <source>
        <dbReference type="ARBA" id="ARBA00022832"/>
    </source>
</evidence>
<evidence type="ECO:0000313" key="12">
    <source>
        <dbReference type="RefSeq" id="XP_034246969.1"/>
    </source>
</evidence>
<accession>A0A6P8ZR46</accession>
<dbReference type="PANTHER" id="PTHR11157:SF113">
    <property type="entry name" value="ELONGATION OF VERY LONG CHAIN FATTY ACIDS PROTEIN"/>
    <property type="match status" value="1"/>
</dbReference>
<dbReference type="GO" id="GO:0009922">
    <property type="term" value="F:fatty acid elongase activity"/>
    <property type="evidence" value="ECO:0007669"/>
    <property type="project" value="UniProtKB-EC"/>
</dbReference>
<name>A0A6P8ZR46_THRPL</name>
<keyword evidence="7 10" id="KW-0443">Lipid metabolism</keyword>
<feature type="transmembrane region" description="Helical" evidence="10">
    <location>
        <begin position="205"/>
        <end position="225"/>
    </location>
</feature>
<feature type="transmembrane region" description="Helical" evidence="10">
    <location>
        <begin position="110"/>
        <end position="130"/>
    </location>
</feature>
<keyword evidence="8 10" id="KW-0472">Membrane</keyword>
<evidence type="ECO:0000256" key="3">
    <source>
        <dbReference type="ARBA" id="ARBA00022679"/>
    </source>
</evidence>
<dbReference type="GO" id="GO:0042761">
    <property type="term" value="P:very long-chain fatty acid biosynthetic process"/>
    <property type="evidence" value="ECO:0007669"/>
    <property type="project" value="TreeGrafter"/>
</dbReference>
<dbReference type="GO" id="GO:0034625">
    <property type="term" value="P:fatty acid elongation, monounsaturated fatty acid"/>
    <property type="evidence" value="ECO:0007669"/>
    <property type="project" value="TreeGrafter"/>
</dbReference>
<dbReference type="InterPro" id="IPR030457">
    <property type="entry name" value="ELO_CS"/>
</dbReference>
<keyword evidence="4 10" id="KW-0812">Transmembrane</keyword>